<dbReference type="GeneTree" id="ENSGT01050000244940"/>
<sequence>MDFLDRNINFNALLKFSHISHSTQQHLKRVYSSFAICMLVAAAGAYVNVVLQLLQGSFLSFAGSLGMMIWLMCTPHSQETEKKRLGILAGFAFFSGVGLGPVLNLCISINPSALYAQRRRFLFLGGILLSALSLLLLSSLVNIFIGSVLLFKCTCTSVCWYIGLLVHRSAGQVWIRLI</sequence>
<proteinExistence type="predicted"/>
<name>A0A8C5QHY1_9ANUR</name>
<dbReference type="InterPro" id="IPR006214">
    <property type="entry name" value="Bax_inhibitor_1-related"/>
</dbReference>
<keyword evidence="2 5" id="KW-0812">Transmembrane</keyword>
<feature type="transmembrane region" description="Helical" evidence="5">
    <location>
        <begin position="30"/>
        <end position="47"/>
    </location>
</feature>
<feature type="transmembrane region" description="Helical" evidence="5">
    <location>
        <begin position="122"/>
        <end position="151"/>
    </location>
</feature>
<dbReference type="OrthoDB" id="9352225at2759"/>
<accession>A0A8C5QHY1</accession>
<evidence type="ECO:0000256" key="2">
    <source>
        <dbReference type="ARBA" id="ARBA00022692"/>
    </source>
</evidence>
<feature type="transmembrane region" description="Helical" evidence="5">
    <location>
        <begin position="53"/>
        <end position="73"/>
    </location>
</feature>
<evidence type="ECO:0000313" key="7">
    <source>
        <dbReference type="Proteomes" id="UP000694569"/>
    </source>
</evidence>
<reference evidence="6" key="2">
    <citation type="submission" date="2025-09" db="UniProtKB">
        <authorList>
            <consortium name="Ensembl"/>
        </authorList>
    </citation>
    <scope>IDENTIFICATION</scope>
</reference>
<keyword evidence="4 5" id="KW-0472">Membrane</keyword>
<dbReference type="Ensembl" id="ENSLLET00000038483.1">
    <property type="protein sequence ID" value="ENSLLEP00000037054.1"/>
    <property type="gene ID" value="ENSLLEG00000023468.1"/>
</dbReference>
<dbReference type="Pfam" id="PF01027">
    <property type="entry name" value="Bax1-I"/>
    <property type="match status" value="1"/>
</dbReference>
<evidence type="ECO:0000256" key="3">
    <source>
        <dbReference type="ARBA" id="ARBA00022989"/>
    </source>
</evidence>
<evidence type="ECO:0000256" key="5">
    <source>
        <dbReference type="SAM" id="Phobius"/>
    </source>
</evidence>
<feature type="transmembrane region" description="Helical" evidence="5">
    <location>
        <begin position="85"/>
        <end position="110"/>
    </location>
</feature>
<keyword evidence="7" id="KW-1185">Reference proteome</keyword>
<keyword evidence="3 5" id="KW-1133">Transmembrane helix</keyword>
<evidence type="ECO:0000256" key="4">
    <source>
        <dbReference type="ARBA" id="ARBA00023136"/>
    </source>
</evidence>
<protein>
    <submittedName>
        <fullName evidence="6">Uncharacterized protein</fullName>
    </submittedName>
</protein>
<dbReference type="AlphaFoldDB" id="A0A8C5QHY1"/>
<dbReference type="GO" id="GO:0016020">
    <property type="term" value="C:membrane"/>
    <property type="evidence" value="ECO:0007669"/>
    <property type="project" value="UniProtKB-SubCell"/>
</dbReference>
<dbReference type="Proteomes" id="UP000694569">
    <property type="component" value="Unplaced"/>
</dbReference>
<evidence type="ECO:0000256" key="1">
    <source>
        <dbReference type="ARBA" id="ARBA00004141"/>
    </source>
</evidence>
<evidence type="ECO:0000313" key="6">
    <source>
        <dbReference type="Ensembl" id="ENSLLEP00000037054.1"/>
    </source>
</evidence>
<organism evidence="6 7">
    <name type="scientific">Leptobrachium leishanense</name>
    <name type="common">Leishan spiny toad</name>
    <dbReference type="NCBI Taxonomy" id="445787"/>
    <lineage>
        <taxon>Eukaryota</taxon>
        <taxon>Metazoa</taxon>
        <taxon>Chordata</taxon>
        <taxon>Craniata</taxon>
        <taxon>Vertebrata</taxon>
        <taxon>Euteleostomi</taxon>
        <taxon>Amphibia</taxon>
        <taxon>Batrachia</taxon>
        <taxon>Anura</taxon>
        <taxon>Pelobatoidea</taxon>
        <taxon>Megophryidae</taxon>
        <taxon>Leptobrachium</taxon>
    </lineage>
</organism>
<reference evidence="6" key="1">
    <citation type="submission" date="2025-08" db="UniProtKB">
        <authorList>
            <consortium name="Ensembl"/>
        </authorList>
    </citation>
    <scope>IDENTIFICATION</scope>
</reference>
<comment type="subcellular location">
    <subcellularLocation>
        <location evidence="1">Membrane</location>
        <topology evidence="1">Multi-pass membrane protein</topology>
    </subcellularLocation>
</comment>